<sequence length="634" mass="66398">MEFIAANYAPIMFAGLVVFLLLGFPVAFSLGACGLAFGLIGIELGVFPSSVLAWLPQRLIGILANDTLLAVPFFTLMGLVMERSGMAEDLIETIGQVFGSLRGGLALAVVVVGALLAATTGVVAASVISMGLISLPIMLRYGYDRRLASGVIAASGSLAQIIPPSLVLILMADQLGRSVGDMYKGAMLPAMMLVGLYLGWVLLLAIFSPKRAPALPAEARIYREANGSGGYTSLMVLLTLSAIVSVYLASQMAHIHTWLEGREVTHVAMDEKVVTALCGGTFVAFVIASINRLLGLGLLSRLAERVTFVLIPPLLLIFLVLGTIFLGIATPTEGGAMGAMAAIVMGVTRRRLSMALFKQALAASTRLTSFVMFILIGATTFGLVFQAADGPIWVEHLLSGLPGGPVGFLIVVNVMVFFLAFFLDYFELSFIVVPLLAPVAESMGIDLIWFGVLLAMNMQTSFLHPPFGFALFFLRSVAPEKAYIDRVTGQHIAPVTTMQIYWGAVPFLVIQLCMVGLLIAFPSLVTGNLDAKVEVDMDAVGAQMLDSLDAQGGYGADNPFGDSAYGGDTGGGADGDASGAGYGSDSGYGSDNPFGQPDPSQAPAQPQAAAEPGGYGSDDPLQALQEAASQPSGQ</sequence>
<feature type="region of interest" description="Disordered" evidence="8">
    <location>
        <begin position="559"/>
        <end position="634"/>
    </location>
</feature>
<dbReference type="Proteomes" id="UP000267035">
    <property type="component" value="Unassembled WGS sequence"/>
</dbReference>
<evidence type="ECO:0000256" key="3">
    <source>
        <dbReference type="ARBA" id="ARBA00022519"/>
    </source>
</evidence>
<feature type="transmembrane region" description="Helical" evidence="9">
    <location>
        <begin position="334"/>
        <end position="352"/>
    </location>
</feature>
<evidence type="ECO:0000256" key="1">
    <source>
        <dbReference type="ARBA" id="ARBA00004429"/>
    </source>
</evidence>
<dbReference type="GO" id="GO:0005886">
    <property type="term" value="C:plasma membrane"/>
    <property type="evidence" value="ECO:0007669"/>
    <property type="project" value="UniProtKB-SubCell"/>
</dbReference>
<evidence type="ECO:0000256" key="5">
    <source>
        <dbReference type="ARBA" id="ARBA00022989"/>
    </source>
</evidence>
<feature type="compositionally biased region" description="Low complexity" evidence="8">
    <location>
        <begin position="587"/>
        <end position="612"/>
    </location>
</feature>
<dbReference type="EMBL" id="RDQL01000024">
    <property type="protein sequence ID" value="RMW95567.1"/>
    <property type="molecule type" value="Genomic_DNA"/>
</dbReference>
<keyword evidence="6 9" id="KW-0472">Membrane</keyword>
<evidence type="ECO:0000313" key="11">
    <source>
        <dbReference type="EMBL" id="RMW95567.1"/>
    </source>
</evidence>
<feature type="transmembrane region" description="Helical" evidence="9">
    <location>
        <begin position="34"/>
        <end position="55"/>
    </location>
</feature>
<feature type="transmembrane region" description="Helical" evidence="9">
    <location>
        <begin position="499"/>
        <end position="521"/>
    </location>
</feature>
<feature type="transmembrane region" description="Helical" evidence="9">
    <location>
        <begin position="105"/>
        <end position="135"/>
    </location>
</feature>
<dbReference type="InterPro" id="IPR010656">
    <property type="entry name" value="DctM"/>
</dbReference>
<keyword evidence="4 9" id="KW-0812">Transmembrane</keyword>
<comment type="subcellular location">
    <subcellularLocation>
        <location evidence="1 7">Cell inner membrane</location>
        <topology evidence="1 7">Multi-pass membrane protein</topology>
    </subcellularLocation>
</comment>
<dbReference type="RefSeq" id="WP_122254625.1">
    <property type="nucleotide sequence ID" value="NZ_RDQL01000024.1"/>
</dbReference>
<dbReference type="AlphaFoldDB" id="A0A3M6PX50"/>
<accession>A0A3M6PX50</accession>
<keyword evidence="5 9" id="KW-1133">Transmembrane helix</keyword>
<feature type="compositionally biased region" description="Gly residues" evidence="8">
    <location>
        <begin position="567"/>
        <end position="586"/>
    </location>
</feature>
<gene>
    <name evidence="11" type="ORF">EBQ25_11705</name>
</gene>
<evidence type="ECO:0000256" key="4">
    <source>
        <dbReference type="ARBA" id="ARBA00022692"/>
    </source>
</evidence>
<feature type="transmembrane region" description="Helical" evidence="9">
    <location>
        <begin position="62"/>
        <end position="81"/>
    </location>
</feature>
<comment type="caution">
    <text evidence="11">The sequence shown here is derived from an EMBL/GenBank/DDBJ whole genome shotgun (WGS) entry which is preliminary data.</text>
</comment>
<evidence type="ECO:0000256" key="8">
    <source>
        <dbReference type="SAM" id="MobiDB-lite"/>
    </source>
</evidence>
<keyword evidence="3 7" id="KW-0997">Cell inner membrane</keyword>
<evidence type="ECO:0000256" key="9">
    <source>
        <dbReference type="SAM" id="Phobius"/>
    </source>
</evidence>
<reference evidence="11 12" key="1">
    <citation type="submission" date="2018-10" db="EMBL/GenBank/DDBJ databases">
        <title>Comamonadaceae CDC group NO-1 genome sequencing and assembly.</title>
        <authorList>
            <person name="Bernier A.-M."/>
            <person name="Bernard K."/>
        </authorList>
    </citation>
    <scope>NUCLEOTIDE SEQUENCE [LARGE SCALE GENOMIC DNA]</scope>
    <source>
        <strain evidence="11 12">NML161473</strain>
    </source>
</reference>
<feature type="transmembrane region" description="Helical" evidence="9">
    <location>
        <begin position="190"/>
        <end position="208"/>
    </location>
</feature>
<keyword evidence="12" id="KW-1185">Reference proteome</keyword>
<dbReference type="PANTHER" id="PTHR33362:SF7">
    <property type="entry name" value="SLL1103 PROTEIN"/>
    <property type="match status" value="1"/>
</dbReference>
<evidence type="ECO:0000259" key="10">
    <source>
        <dbReference type="Pfam" id="PF06808"/>
    </source>
</evidence>
<evidence type="ECO:0000256" key="7">
    <source>
        <dbReference type="RuleBase" id="RU369079"/>
    </source>
</evidence>
<keyword evidence="7" id="KW-0813">Transport</keyword>
<dbReference type="InterPro" id="IPR004681">
    <property type="entry name" value="TRAP_DctM"/>
</dbReference>
<name>A0A3M6PX50_9BURK</name>
<feature type="transmembrane region" description="Helical" evidence="9">
    <location>
        <begin position="273"/>
        <end position="294"/>
    </location>
</feature>
<dbReference type="GO" id="GO:0022857">
    <property type="term" value="F:transmembrane transporter activity"/>
    <property type="evidence" value="ECO:0007669"/>
    <property type="project" value="UniProtKB-UniRule"/>
</dbReference>
<keyword evidence="2" id="KW-1003">Cell membrane</keyword>
<feature type="transmembrane region" description="Helical" evidence="9">
    <location>
        <begin position="147"/>
        <end position="170"/>
    </location>
</feature>
<organism evidence="11 12">
    <name type="scientific">Allofranklinella schreckenbergeri</name>
    <dbReference type="NCBI Taxonomy" id="1076744"/>
    <lineage>
        <taxon>Bacteria</taxon>
        <taxon>Pseudomonadati</taxon>
        <taxon>Pseudomonadota</taxon>
        <taxon>Betaproteobacteria</taxon>
        <taxon>Burkholderiales</taxon>
        <taxon>Comamonadaceae</taxon>
        <taxon>Allofranklinella</taxon>
    </lineage>
</organism>
<evidence type="ECO:0000256" key="2">
    <source>
        <dbReference type="ARBA" id="ARBA00022475"/>
    </source>
</evidence>
<protein>
    <submittedName>
        <fullName evidence="11">TRAP transporter large permease subunit</fullName>
    </submittedName>
</protein>
<dbReference type="Pfam" id="PF06808">
    <property type="entry name" value="DctM"/>
    <property type="match status" value="1"/>
</dbReference>
<evidence type="ECO:0000313" key="12">
    <source>
        <dbReference type="Proteomes" id="UP000267035"/>
    </source>
</evidence>
<feature type="transmembrane region" description="Helical" evidence="9">
    <location>
        <begin position="462"/>
        <end position="478"/>
    </location>
</feature>
<dbReference type="PANTHER" id="PTHR33362">
    <property type="entry name" value="SIALIC ACID TRAP TRANSPORTER PERMEASE PROTEIN SIAT-RELATED"/>
    <property type="match status" value="1"/>
</dbReference>
<feature type="transmembrane region" description="Helical" evidence="9">
    <location>
        <begin position="229"/>
        <end position="253"/>
    </location>
</feature>
<proteinExistence type="predicted"/>
<comment type="function">
    <text evidence="7">Part of the tripartite ATP-independent periplasmic (TRAP) transport system.</text>
</comment>
<evidence type="ECO:0000256" key="6">
    <source>
        <dbReference type="ARBA" id="ARBA00023136"/>
    </source>
</evidence>
<feature type="transmembrane region" description="Helical" evidence="9">
    <location>
        <begin position="7"/>
        <end position="28"/>
    </location>
</feature>
<feature type="transmembrane region" description="Helical" evidence="9">
    <location>
        <begin position="405"/>
        <end position="423"/>
    </location>
</feature>
<feature type="domain" description="TRAP C4-dicarboxylate transport system permease DctM subunit" evidence="10">
    <location>
        <begin position="14"/>
        <end position="523"/>
    </location>
</feature>
<feature type="transmembrane region" description="Helical" evidence="9">
    <location>
        <begin position="306"/>
        <end position="328"/>
    </location>
</feature>
<feature type="transmembrane region" description="Helical" evidence="9">
    <location>
        <begin position="430"/>
        <end position="456"/>
    </location>
</feature>
<feature type="transmembrane region" description="Helical" evidence="9">
    <location>
        <begin position="364"/>
        <end position="385"/>
    </location>
</feature>